<feature type="transmembrane region" description="Helical" evidence="1">
    <location>
        <begin position="79"/>
        <end position="99"/>
    </location>
</feature>
<evidence type="ECO:0000256" key="1">
    <source>
        <dbReference type="SAM" id="Phobius"/>
    </source>
</evidence>
<keyword evidence="1" id="KW-0472">Membrane</keyword>
<dbReference type="PANTHER" id="PTHR36974:SF1">
    <property type="entry name" value="DOXX FAMILY MEMBRANE PROTEIN"/>
    <property type="match status" value="1"/>
</dbReference>
<gene>
    <name evidence="2" type="ORF">G3574_27090</name>
</gene>
<accession>A0A6B3SZJ0</accession>
<reference evidence="2 3" key="1">
    <citation type="submission" date="2020-02" db="EMBL/GenBank/DDBJ databases">
        <authorList>
            <person name="Kim M.K."/>
        </authorList>
    </citation>
    <scope>NUCLEOTIDE SEQUENCE [LARGE SCALE GENOMIC DNA]</scope>
    <source>
        <strain evidence="2 3">17J57-3</strain>
    </source>
</reference>
<name>A0A6B3SZJ0_9BURK</name>
<keyword evidence="1" id="KW-1133">Transmembrane helix</keyword>
<keyword evidence="3" id="KW-1185">Reference proteome</keyword>
<evidence type="ECO:0008006" key="4">
    <source>
        <dbReference type="Google" id="ProtNLM"/>
    </source>
</evidence>
<dbReference type="EMBL" id="JAAIVB010000085">
    <property type="protein sequence ID" value="NEX64762.1"/>
    <property type="molecule type" value="Genomic_DNA"/>
</dbReference>
<feature type="transmembrane region" description="Helical" evidence="1">
    <location>
        <begin position="50"/>
        <end position="72"/>
    </location>
</feature>
<evidence type="ECO:0000313" key="2">
    <source>
        <dbReference type="EMBL" id="NEX64762.1"/>
    </source>
</evidence>
<sequence>MKASKTSFFAAALVRGKTAALAFVFLWFSVGGIAHFVAPEYFLKIVPPSLPLRLEAVYISGVFELLGASALWSVRLRRWAGYGLAALTLAVTPANVYMWKHHELFPAIPQALLGWRLVFQVVLLAIILWATRPAKLDNRFR</sequence>
<protein>
    <recommendedName>
        <fullName evidence="4">DoxX family membrane protein</fullName>
    </recommendedName>
</protein>
<feature type="transmembrane region" description="Helical" evidence="1">
    <location>
        <begin position="111"/>
        <end position="131"/>
    </location>
</feature>
<evidence type="ECO:0000313" key="3">
    <source>
        <dbReference type="Proteomes" id="UP000482155"/>
    </source>
</evidence>
<dbReference type="AlphaFoldDB" id="A0A6B3SZJ0"/>
<keyword evidence="1" id="KW-0812">Transmembrane</keyword>
<organism evidence="2 3">
    <name type="scientific">Noviherbaspirillum galbum</name>
    <dbReference type="NCBI Taxonomy" id="2709383"/>
    <lineage>
        <taxon>Bacteria</taxon>
        <taxon>Pseudomonadati</taxon>
        <taxon>Pseudomonadota</taxon>
        <taxon>Betaproteobacteria</taxon>
        <taxon>Burkholderiales</taxon>
        <taxon>Oxalobacteraceae</taxon>
        <taxon>Noviherbaspirillum</taxon>
    </lineage>
</organism>
<dbReference type="PANTHER" id="PTHR36974">
    <property type="entry name" value="MEMBRANE PROTEIN-RELATED"/>
    <property type="match status" value="1"/>
</dbReference>
<proteinExistence type="predicted"/>
<dbReference type="RefSeq" id="WP_163968693.1">
    <property type="nucleotide sequence ID" value="NZ_JAAIVB010000085.1"/>
</dbReference>
<comment type="caution">
    <text evidence="2">The sequence shown here is derived from an EMBL/GenBank/DDBJ whole genome shotgun (WGS) entry which is preliminary data.</text>
</comment>
<feature type="transmembrane region" description="Helical" evidence="1">
    <location>
        <begin position="20"/>
        <end position="38"/>
    </location>
</feature>
<dbReference type="Proteomes" id="UP000482155">
    <property type="component" value="Unassembled WGS sequence"/>
</dbReference>